<name>T1A091_9ZZZZ</name>
<proteinExistence type="predicted"/>
<protein>
    <submittedName>
        <fullName evidence="1">Uncharacterized protein</fullName>
    </submittedName>
</protein>
<dbReference type="InterPro" id="IPR027417">
    <property type="entry name" value="P-loop_NTPase"/>
</dbReference>
<reference evidence="1" key="2">
    <citation type="journal article" date="2014" name="ISME J.">
        <title>Microbial stratification in low pH oxic and suboxic macroscopic growths along an acid mine drainage.</title>
        <authorList>
            <person name="Mendez-Garcia C."/>
            <person name="Mesa V."/>
            <person name="Sprenger R.R."/>
            <person name="Richter M."/>
            <person name="Diez M.S."/>
            <person name="Solano J."/>
            <person name="Bargiela R."/>
            <person name="Golyshina O.V."/>
            <person name="Manteca A."/>
            <person name="Ramos J.L."/>
            <person name="Gallego J.R."/>
            <person name="Llorente I."/>
            <person name="Martins Dos Santos V.A."/>
            <person name="Jensen O.N."/>
            <person name="Pelaez A.I."/>
            <person name="Sanchez J."/>
            <person name="Ferrer M."/>
        </authorList>
    </citation>
    <scope>NUCLEOTIDE SEQUENCE</scope>
</reference>
<dbReference type="AlphaFoldDB" id="T1A091"/>
<gene>
    <name evidence="1" type="ORF">B1B_17169</name>
</gene>
<comment type="caution">
    <text evidence="1">The sequence shown here is derived from an EMBL/GenBank/DDBJ whole genome shotgun (WGS) entry which is preliminary data.</text>
</comment>
<sequence>MANMIGGLDSACRRLDRGHGKTVIMVTRDPKAAAYARRILHLDKGTLLSRSELPREIQTASINDASG</sequence>
<organism evidence="1">
    <name type="scientific">mine drainage metagenome</name>
    <dbReference type="NCBI Taxonomy" id="410659"/>
    <lineage>
        <taxon>unclassified sequences</taxon>
        <taxon>metagenomes</taxon>
        <taxon>ecological metagenomes</taxon>
    </lineage>
</organism>
<dbReference type="Gene3D" id="3.40.50.300">
    <property type="entry name" value="P-loop containing nucleotide triphosphate hydrolases"/>
    <property type="match status" value="1"/>
</dbReference>
<evidence type="ECO:0000313" key="1">
    <source>
        <dbReference type="EMBL" id="EQD34504.1"/>
    </source>
</evidence>
<reference evidence="1" key="1">
    <citation type="submission" date="2013-08" db="EMBL/GenBank/DDBJ databases">
        <authorList>
            <person name="Mendez C."/>
            <person name="Richter M."/>
            <person name="Ferrer M."/>
            <person name="Sanchez J."/>
        </authorList>
    </citation>
    <scope>NUCLEOTIDE SEQUENCE</scope>
</reference>
<dbReference type="EMBL" id="AUZY01011470">
    <property type="protein sequence ID" value="EQD34504.1"/>
    <property type="molecule type" value="Genomic_DNA"/>
</dbReference>
<accession>T1A091</accession>